<dbReference type="UniPathway" id="UPA00077">
    <property type="reaction ID" value="UER00157"/>
</dbReference>
<dbReference type="PANTHER" id="PTHR11136">
    <property type="entry name" value="FOLYLPOLYGLUTAMATE SYNTHASE-RELATED"/>
    <property type="match status" value="1"/>
</dbReference>
<comment type="pathway">
    <text evidence="3">Cofactor biosynthesis; tetrahydrofolate biosynthesis; 7,8-dihydrofolate from 2-amino-4-hydroxy-6-hydroxymethyl-7,8-dihydropteridine diphosphate and 4-aminobenzoate: step 2/2.</text>
</comment>
<dbReference type="InterPro" id="IPR004101">
    <property type="entry name" value="Mur_ligase_C"/>
</dbReference>
<dbReference type="Pfam" id="PF02875">
    <property type="entry name" value="Mur_ligase_C"/>
    <property type="match status" value="1"/>
</dbReference>
<keyword evidence="11 18" id="KW-0067">ATP-binding</keyword>
<evidence type="ECO:0000256" key="8">
    <source>
        <dbReference type="ARBA" id="ARBA00022598"/>
    </source>
</evidence>
<dbReference type="RefSeq" id="WP_157991302.1">
    <property type="nucleotide sequence ID" value="NZ_LR217737.1"/>
</dbReference>
<dbReference type="PROSITE" id="PS01011">
    <property type="entry name" value="FOLYLPOLYGLU_SYNT_1"/>
    <property type="match status" value="1"/>
</dbReference>
<comment type="catalytic activity">
    <reaction evidence="15">
        <text>10-formyltetrahydrofolyl-(gamma-L-Glu)(n) + L-glutamate + ATP = 10-formyltetrahydrofolyl-(gamma-L-Glu)(n+1) + ADP + phosphate + H(+)</text>
        <dbReference type="Rhea" id="RHEA:51904"/>
        <dbReference type="Rhea" id="RHEA-COMP:13088"/>
        <dbReference type="Rhea" id="RHEA-COMP:14300"/>
        <dbReference type="ChEBI" id="CHEBI:15378"/>
        <dbReference type="ChEBI" id="CHEBI:29985"/>
        <dbReference type="ChEBI" id="CHEBI:30616"/>
        <dbReference type="ChEBI" id="CHEBI:43474"/>
        <dbReference type="ChEBI" id="CHEBI:134413"/>
        <dbReference type="ChEBI" id="CHEBI:456216"/>
        <dbReference type="EC" id="6.3.2.17"/>
    </reaction>
</comment>
<evidence type="ECO:0000256" key="3">
    <source>
        <dbReference type="ARBA" id="ARBA00004799"/>
    </source>
</evidence>
<dbReference type="SUPFAM" id="SSF53623">
    <property type="entry name" value="MurD-like peptide ligases, catalytic domain"/>
    <property type="match status" value="1"/>
</dbReference>
<comment type="function">
    <text evidence="2 18">Functions in two distinct reactions of the de novo folate biosynthetic pathway. Catalyzes the addition of a glutamate residue to dihydropteroate (7,8-dihydropteroate or H2Pte) to form dihydrofolate (7,8-dihydrofolate monoglutamate or H2Pte-Glu). Also catalyzes successive additions of L-glutamate to tetrahydrofolate or 10-formyltetrahydrofolate or 5,10-methylenetetrahydrofolate, leading to folylpolyglutamate derivatives.</text>
</comment>
<evidence type="ECO:0000256" key="11">
    <source>
        <dbReference type="ARBA" id="ARBA00022840"/>
    </source>
</evidence>
<proteinExistence type="inferred from homology"/>
<dbReference type="NCBIfam" id="NF008101">
    <property type="entry name" value="PRK10846.1"/>
    <property type="match status" value="1"/>
</dbReference>
<evidence type="ECO:0000256" key="13">
    <source>
        <dbReference type="ARBA" id="ARBA00022909"/>
    </source>
</evidence>
<comment type="cofactor">
    <cofactor evidence="1">
        <name>Mg(2+)</name>
        <dbReference type="ChEBI" id="CHEBI:18420"/>
    </cofactor>
</comment>
<evidence type="ECO:0000313" key="22">
    <source>
        <dbReference type="Proteomes" id="UP000294289"/>
    </source>
</evidence>
<dbReference type="GO" id="GO:0046656">
    <property type="term" value="P:folic acid biosynthetic process"/>
    <property type="evidence" value="ECO:0007669"/>
    <property type="project" value="UniProtKB-KW"/>
</dbReference>
<comment type="pathway">
    <text evidence="4">Cofactor biosynthesis; tetrahydrofolylpolyglutamate biosynthesis.</text>
</comment>
<dbReference type="GO" id="GO:0008841">
    <property type="term" value="F:dihydrofolate synthase activity"/>
    <property type="evidence" value="ECO:0007669"/>
    <property type="project" value="UniProtKB-EC"/>
</dbReference>
<evidence type="ECO:0000256" key="18">
    <source>
        <dbReference type="PIRNR" id="PIRNR001563"/>
    </source>
</evidence>
<keyword evidence="10 18" id="KW-0547">Nucleotide-binding</keyword>
<evidence type="ECO:0000256" key="12">
    <source>
        <dbReference type="ARBA" id="ARBA00022842"/>
    </source>
</evidence>
<comment type="subunit">
    <text evidence="6">Monomer.</text>
</comment>
<dbReference type="InterPro" id="IPR013221">
    <property type="entry name" value="Mur_ligase_cen"/>
</dbReference>
<dbReference type="Pfam" id="PF08245">
    <property type="entry name" value="Mur_ligase_M"/>
    <property type="match status" value="1"/>
</dbReference>
<dbReference type="PROSITE" id="PS01012">
    <property type="entry name" value="FOLYLPOLYGLU_SYNT_2"/>
    <property type="match status" value="1"/>
</dbReference>
<evidence type="ECO:0000256" key="17">
    <source>
        <dbReference type="ARBA" id="ARBA00049161"/>
    </source>
</evidence>
<name>A0A803FTN9_9GAMM</name>
<dbReference type="GO" id="GO:0004326">
    <property type="term" value="F:tetrahydrofolylpolyglutamate synthase activity"/>
    <property type="evidence" value="ECO:0007669"/>
    <property type="project" value="UniProtKB-EC"/>
</dbReference>
<keyword evidence="12" id="KW-0460">Magnesium</keyword>
<evidence type="ECO:0000313" key="21">
    <source>
        <dbReference type="EMBL" id="VFP88157.1"/>
    </source>
</evidence>
<keyword evidence="8 18" id="KW-0436">Ligase</keyword>
<dbReference type="NCBIfam" id="TIGR01499">
    <property type="entry name" value="folC"/>
    <property type="match status" value="1"/>
</dbReference>
<evidence type="ECO:0000256" key="2">
    <source>
        <dbReference type="ARBA" id="ARBA00002714"/>
    </source>
</evidence>
<feature type="domain" description="Mur ligase central" evidence="20">
    <location>
        <begin position="52"/>
        <end position="198"/>
    </location>
</feature>
<protein>
    <recommendedName>
        <fullName evidence="7 18">Dihydrofolate synthase/folylpolyglutamate synthase</fullName>
    </recommendedName>
</protein>
<evidence type="ECO:0000256" key="16">
    <source>
        <dbReference type="ARBA" id="ARBA00049035"/>
    </source>
</evidence>
<evidence type="ECO:0000256" key="6">
    <source>
        <dbReference type="ARBA" id="ARBA00011245"/>
    </source>
</evidence>
<dbReference type="GO" id="GO:0005524">
    <property type="term" value="F:ATP binding"/>
    <property type="evidence" value="ECO:0007669"/>
    <property type="project" value="UniProtKB-KW"/>
</dbReference>
<dbReference type="InterPro" id="IPR036615">
    <property type="entry name" value="Mur_ligase_C_dom_sf"/>
</dbReference>
<dbReference type="OrthoDB" id="9809356at2"/>
<evidence type="ECO:0000256" key="4">
    <source>
        <dbReference type="ARBA" id="ARBA00005150"/>
    </source>
</evidence>
<evidence type="ECO:0000256" key="10">
    <source>
        <dbReference type="ARBA" id="ARBA00022741"/>
    </source>
</evidence>
<dbReference type="SUPFAM" id="SSF53244">
    <property type="entry name" value="MurD-like peptide ligases, peptide-binding domain"/>
    <property type="match status" value="1"/>
</dbReference>
<sequence length="417" mass="46281">MNNLPQNTSSIASWLHYLKHLHSQSIDLGLTRVRHVGAALNLLSPSSFVFTVAGTNGKGTTCRALETMLLAGGYKVGVYNSPHLVHYTERVRIQGKELTDIEHTSAFSEVESARSNIPLTYFEFGTLSALWLFKQACLDVLILEVGLGGRLDATNIIDTDVAVVTNIALDHTMLLGTDREKIGYEKAGIFRKGKLAVIGEPYLPQSVKDTAIEKGAILHQYDSTWSYRTTTNSWVFYDLNGSIEHLSLPEIPIRNAATALAALRSSPFHIDKNNIQHSLNQATLPGRFQIVSEAPRVILDVAHNPHAAQYLSQRLIKIQQNSEIHAVVGMRNDKDIAGTLSYLIHNVDYWYCASLEEPYGSTAKKLASYLDQAKPFPSVELAWLDALKNAKQKDIILVFGSFHTVGQVIKKINQYKI</sequence>
<dbReference type="Gene3D" id="3.90.190.20">
    <property type="entry name" value="Mur ligase, C-terminal domain"/>
    <property type="match status" value="1"/>
</dbReference>
<reference evidence="21 22" key="1">
    <citation type="submission" date="2019-02" db="EMBL/GenBank/DDBJ databases">
        <authorList>
            <person name="Manzano-Marin A."/>
            <person name="Manzano-Marin A."/>
        </authorList>
    </citation>
    <scope>NUCLEOTIDE SEQUENCE [LARGE SCALE GENOMIC DNA]</scope>
    <source>
        <strain evidence="21 22">ErCipiceae</strain>
    </source>
</reference>
<dbReference type="PIRSF" id="PIRSF001563">
    <property type="entry name" value="Folylpolyglu_synth"/>
    <property type="match status" value="1"/>
</dbReference>
<evidence type="ECO:0000256" key="1">
    <source>
        <dbReference type="ARBA" id="ARBA00001946"/>
    </source>
</evidence>
<evidence type="ECO:0000256" key="14">
    <source>
        <dbReference type="ARBA" id="ARBA00047493"/>
    </source>
</evidence>
<dbReference type="InterPro" id="IPR018109">
    <property type="entry name" value="Folylpolyglutamate_synth_CS"/>
</dbReference>
<comment type="similarity">
    <text evidence="5 18">Belongs to the folylpolyglutamate synthase family.</text>
</comment>
<dbReference type="FunFam" id="3.90.190.20:FF:000005">
    <property type="entry name" value="Dihydrofolate synthase/folylpolyglutamate synthase"/>
    <property type="match status" value="1"/>
</dbReference>
<comment type="catalytic activity">
    <reaction evidence="16">
        <text>(6R)-5,10-methylenetetrahydrofolyl-(gamma-L-Glu)(n) + L-glutamate + ATP = (6R)-5,10-methylenetetrahydrofolyl-(gamma-L-Glu)(n+1) + ADP + phosphate + H(+)</text>
        <dbReference type="Rhea" id="RHEA:51912"/>
        <dbReference type="Rhea" id="RHEA-COMP:13257"/>
        <dbReference type="Rhea" id="RHEA-COMP:13258"/>
        <dbReference type="ChEBI" id="CHEBI:15378"/>
        <dbReference type="ChEBI" id="CHEBI:29985"/>
        <dbReference type="ChEBI" id="CHEBI:30616"/>
        <dbReference type="ChEBI" id="CHEBI:43474"/>
        <dbReference type="ChEBI" id="CHEBI:136572"/>
        <dbReference type="ChEBI" id="CHEBI:456216"/>
        <dbReference type="EC" id="6.3.2.17"/>
    </reaction>
</comment>
<comment type="catalytic activity">
    <reaction evidence="17">
        <text>7,8-dihydropteroate + L-glutamate + ATP = 7,8-dihydrofolate + ADP + phosphate + H(+)</text>
        <dbReference type="Rhea" id="RHEA:23584"/>
        <dbReference type="ChEBI" id="CHEBI:15378"/>
        <dbReference type="ChEBI" id="CHEBI:17839"/>
        <dbReference type="ChEBI" id="CHEBI:29985"/>
        <dbReference type="ChEBI" id="CHEBI:30616"/>
        <dbReference type="ChEBI" id="CHEBI:43474"/>
        <dbReference type="ChEBI" id="CHEBI:57451"/>
        <dbReference type="ChEBI" id="CHEBI:456216"/>
        <dbReference type="EC" id="6.3.2.12"/>
    </reaction>
</comment>
<evidence type="ECO:0000256" key="7">
    <source>
        <dbReference type="ARBA" id="ARBA00019357"/>
    </source>
</evidence>
<evidence type="ECO:0000256" key="15">
    <source>
        <dbReference type="ARBA" id="ARBA00047808"/>
    </source>
</evidence>
<feature type="domain" description="Mur ligase C-terminal" evidence="19">
    <location>
        <begin position="286"/>
        <end position="402"/>
    </location>
</feature>
<comment type="catalytic activity">
    <reaction evidence="14">
        <text>(6S)-5,6,7,8-tetrahydrofolyl-(gamma-L-Glu)(n) + L-glutamate + ATP = (6S)-5,6,7,8-tetrahydrofolyl-(gamma-L-Glu)(n+1) + ADP + phosphate + H(+)</text>
        <dbReference type="Rhea" id="RHEA:10580"/>
        <dbReference type="Rhea" id="RHEA-COMP:14738"/>
        <dbReference type="Rhea" id="RHEA-COMP:14740"/>
        <dbReference type="ChEBI" id="CHEBI:15378"/>
        <dbReference type="ChEBI" id="CHEBI:29985"/>
        <dbReference type="ChEBI" id="CHEBI:30616"/>
        <dbReference type="ChEBI" id="CHEBI:43474"/>
        <dbReference type="ChEBI" id="CHEBI:141005"/>
        <dbReference type="ChEBI" id="CHEBI:456216"/>
        <dbReference type="EC" id="6.3.2.17"/>
    </reaction>
</comment>
<dbReference type="EMBL" id="LR217737">
    <property type="protein sequence ID" value="VFP88157.1"/>
    <property type="molecule type" value="Genomic_DNA"/>
</dbReference>
<dbReference type="FunFam" id="3.40.1190.10:FF:000004">
    <property type="entry name" value="Dihydrofolate synthase/folylpolyglutamate synthase"/>
    <property type="match status" value="1"/>
</dbReference>
<dbReference type="Gene3D" id="3.40.1190.10">
    <property type="entry name" value="Mur-like, catalytic domain"/>
    <property type="match status" value="1"/>
</dbReference>
<dbReference type="GO" id="GO:0046654">
    <property type="term" value="P:tetrahydrofolate biosynthetic process"/>
    <property type="evidence" value="ECO:0007669"/>
    <property type="project" value="UniProtKB-UniPathway"/>
</dbReference>
<evidence type="ECO:0000259" key="19">
    <source>
        <dbReference type="Pfam" id="PF02875"/>
    </source>
</evidence>
<accession>A0A803FTN9</accession>
<organism evidence="21 22">
    <name type="scientific">Candidatus Erwinia haradaeae</name>
    <dbReference type="NCBI Taxonomy" id="1922217"/>
    <lineage>
        <taxon>Bacteria</taxon>
        <taxon>Pseudomonadati</taxon>
        <taxon>Pseudomonadota</taxon>
        <taxon>Gammaproteobacteria</taxon>
        <taxon>Enterobacterales</taxon>
        <taxon>Erwiniaceae</taxon>
        <taxon>Erwinia</taxon>
    </lineage>
</organism>
<keyword evidence="13" id="KW-0289">Folate biosynthesis</keyword>
<gene>
    <name evidence="21" type="primary">folC</name>
    <name evidence="21" type="ORF">ERCIPICE3303_361</name>
</gene>
<dbReference type="Proteomes" id="UP000294289">
    <property type="component" value="Chromosome"/>
</dbReference>
<dbReference type="InterPro" id="IPR001645">
    <property type="entry name" value="Folylpolyglutamate_synth"/>
</dbReference>
<evidence type="ECO:0000256" key="5">
    <source>
        <dbReference type="ARBA" id="ARBA00008276"/>
    </source>
</evidence>
<evidence type="ECO:0000256" key="9">
    <source>
        <dbReference type="ARBA" id="ARBA00022723"/>
    </source>
</evidence>
<dbReference type="AlphaFoldDB" id="A0A803FTN9"/>
<dbReference type="PANTHER" id="PTHR11136:SF0">
    <property type="entry name" value="DIHYDROFOLATE SYNTHETASE-RELATED"/>
    <property type="match status" value="1"/>
</dbReference>
<dbReference type="InterPro" id="IPR036565">
    <property type="entry name" value="Mur-like_cat_sf"/>
</dbReference>
<dbReference type="GO" id="GO:0046872">
    <property type="term" value="F:metal ion binding"/>
    <property type="evidence" value="ECO:0007669"/>
    <property type="project" value="UniProtKB-KW"/>
</dbReference>
<keyword evidence="9" id="KW-0479">Metal-binding</keyword>
<evidence type="ECO:0000259" key="20">
    <source>
        <dbReference type="Pfam" id="PF08245"/>
    </source>
</evidence>
<dbReference type="GO" id="GO:0005737">
    <property type="term" value="C:cytoplasm"/>
    <property type="evidence" value="ECO:0007669"/>
    <property type="project" value="TreeGrafter"/>
</dbReference>